<evidence type="ECO:0000313" key="9">
    <source>
        <dbReference type="EMBL" id="RDW63924.1"/>
    </source>
</evidence>
<feature type="compositionally biased region" description="Low complexity" evidence="4">
    <location>
        <begin position="61"/>
        <end position="79"/>
    </location>
</feature>
<comment type="caution">
    <text evidence="9">The sequence shown here is derived from an EMBL/GenBank/DDBJ whole genome shotgun (WGS) entry which is preliminary data.</text>
</comment>
<evidence type="ECO:0000259" key="6">
    <source>
        <dbReference type="Pfam" id="PF23036"/>
    </source>
</evidence>
<evidence type="ECO:0000313" key="10">
    <source>
        <dbReference type="Proteomes" id="UP000256328"/>
    </source>
</evidence>
<feature type="region of interest" description="Disordered" evidence="4">
    <location>
        <begin position="697"/>
        <end position="717"/>
    </location>
</feature>
<reference evidence="9 10" key="1">
    <citation type="journal article" date="2018" name="IMA Fungus">
        <title>IMA Genome-F 9: Draft genome sequence of Annulohypoxylon stygium, Aspergillus mulundensis, Berkeleyomyces basicola (syn. Thielaviopsis basicola), Ceratocystis smalleyi, two Cercospora beticola strains, Coleophoma cylindrospora, Fusarium fracticaudum, Phialophora cf. hyalina, and Morchella septimelata.</title>
        <authorList>
            <person name="Wingfield B.D."/>
            <person name="Bills G.F."/>
            <person name="Dong Y."/>
            <person name="Huang W."/>
            <person name="Nel W.J."/>
            <person name="Swalarsk-Parry B.S."/>
            <person name="Vaghefi N."/>
            <person name="Wilken P.M."/>
            <person name="An Z."/>
            <person name="de Beer Z.W."/>
            <person name="De Vos L."/>
            <person name="Chen L."/>
            <person name="Duong T.A."/>
            <person name="Gao Y."/>
            <person name="Hammerbacher A."/>
            <person name="Kikkert J.R."/>
            <person name="Li Y."/>
            <person name="Li H."/>
            <person name="Li K."/>
            <person name="Li Q."/>
            <person name="Liu X."/>
            <person name="Ma X."/>
            <person name="Naidoo K."/>
            <person name="Pethybridge S.J."/>
            <person name="Sun J."/>
            <person name="Steenkamp E.T."/>
            <person name="van der Nest M.A."/>
            <person name="van Wyk S."/>
            <person name="Wingfield M.J."/>
            <person name="Xiong C."/>
            <person name="Yue Q."/>
            <person name="Zhang X."/>
        </authorList>
    </citation>
    <scope>NUCLEOTIDE SEQUENCE [LARGE SCALE GENOMIC DNA]</scope>
    <source>
        <strain evidence="9 10">BP5796</strain>
    </source>
</reference>
<proteinExistence type="predicted"/>
<feature type="compositionally biased region" description="Polar residues" evidence="4">
    <location>
        <begin position="94"/>
        <end position="108"/>
    </location>
</feature>
<dbReference type="GO" id="GO:1990071">
    <property type="term" value="C:TRAPPII protein complex"/>
    <property type="evidence" value="ECO:0007669"/>
    <property type="project" value="InterPro"/>
</dbReference>
<feature type="domain" description="DUF7077" evidence="7">
    <location>
        <begin position="1011"/>
        <end position="1130"/>
    </location>
</feature>
<feature type="domain" description="TRAPPC10/Trs130 N-terminal" evidence="6">
    <location>
        <begin position="123"/>
        <end position="460"/>
    </location>
</feature>
<evidence type="ECO:0000256" key="2">
    <source>
        <dbReference type="ARBA" id="ARBA00022448"/>
    </source>
</evidence>
<feature type="domain" description="TRAPPC10/Trs130 C-terminal" evidence="5">
    <location>
        <begin position="1350"/>
        <end position="1528"/>
    </location>
</feature>
<evidence type="ECO:0000259" key="7">
    <source>
        <dbReference type="Pfam" id="PF23274"/>
    </source>
</evidence>
<dbReference type="EMBL" id="PDLN01000016">
    <property type="protein sequence ID" value="RDW63924.1"/>
    <property type="molecule type" value="Genomic_DNA"/>
</dbReference>
<dbReference type="OrthoDB" id="10256906at2759"/>
<dbReference type="Proteomes" id="UP000256328">
    <property type="component" value="Unassembled WGS sequence"/>
</dbReference>
<dbReference type="PANTHER" id="PTHR13251:SF3">
    <property type="entry name" value="TRAFFICKING PROTEIN PARTICLE COMPLEX SUBUNIT 10"/>
    <property type="match status" value="1"/>
</dbReference>
<dbReference type="GO" id="GO:0005829">
    <property type="term" value="C:cytosol"/>
    <property type="evidence" value="ECO:0007669"/>
    <property type="project" value="GOC"/>
</dbReference>
<feature type="region of interest" description="Disordered" evidence="4">
    <location>
        <begin position="390"/>
        <end position="411"/>
    </location>
</feature>
<dbReference type="Pfam" id="PF24967">
    <property type="entry name" value="NTS_TR130"/>
    <property type="match status" value="1"/>
</dbReference>
<dbReference type="InterPro" id="IPR056916">
    <property type="entry name" value="NTS_TR130"/>
</dbReference>
<evidence type="ECO:0000256" key="4">
    <source>
        <dbReference type="SAM" id="MobiDB-lite"/>
    </source>
</evidence>
<feature type="domain" description="Trs130 NTS" evidence="8">
    <location>
        <begin position="720"/>
        <end position="823"/>
    </location>
</feature>
<keyword evidence="3" id="KW-0333">Golgi apparatus</keyword>
<feature type="region of interest" description="Disordered" evidence="4">
    <location>
        <begin position="61"/>
        <end position="127"/>
    </location>
</feature>
<dbReference type="PANTHER" id="PTHR13251">
    <property type="entry name" value="EPILEPSY HOLOPROSENCEPHALY CANDIDATE 1/TMEM1"/>
    <property type="match status" value="1"/>
</dbReference>
<evidence type="ECO:0008006" key="11">
    <source>
        <dbReference type="Google" id="ProtNLM"/>
    </source>
</evidence>
<dbReference type="InterPro" id="IPR045126">
    <property type="entry name" value="TRAPPC10/Trs130"/>
</dbReference>
<gene>
    <name evidence="9" type="ORF">BP5796_10426</name>
</gene>
<organism evidence="9 10">
    <name type="scientific">Coleophoma crateriformis</name>
    <dbReference type="NCBI Taxonomy" id="565419"/>
    <lineage>
        <taxon>Eukaryota</taxon>
        <taxon>Fungi</taxon>
        <taxon>Dikarya</taxon>
        <taxon>Ascomycota</taxon>
        <taxon>Pezizomycotina</taxon>
        <taxon>Leotiomycetes</taxon>
        <taxon>Helotiales</taxon>
        <taxon>Dermateaceae</taxon>
        <taxon>Coleophoma</taxon>
    </lineage>
</organism>
<dbReference type="InterPro" id="IPR022233">
    <property type="entry name" value="TRAPPC10/Trs130_C"/>
</dbReference>
<protein>
    <recommendedName>
        <fullName evidence="11">TMEM1 family protein-like protein</fullName>
    </recommendedName>
</protein>
<dbReference type="InterPro" id="IPR055505">
    <property type="entry name" value="DUF7077"/>
</dbReference>
<dbReference type="InterPro" id="IPR056913">
    <property type="entry name" value="TRAPPC10/Trs130_N"/>
</dbReference>
<comment type="subcellular location">
    <subcellularLocation>
        <location evidence="1">Golgi apparatus</location>
    </subcellularLocation>
</comment>
<accession>A0A3D8QR06</accession>
<sequence>MEQPLSSSKVTVEYFDPHGVYQLLSPGLLPRLPLKNLHWESHAGPLRSISTLHIDLVASSHSASDASSSDPRSLSISDLSRVKSNDSSVGEDGFQTQNLGNPSLQRNNSESKAKGPERVKGRRHQIPGLRQTPYLKVYFLRCDDNDTYKAQSRKEVREWIKEHTPPSTAKVNSQENHDAYEWLIVHVIVPNTAAATQPRSSGKNADAIAEKTTARWRGGGSTTILEKLRADFNGSSKSSIDRIAQIRIGVNDVPYEMLPRVVPAIPGSYTETAQDNENAWLDLITKFKFLILASFDMRVSQYEEDIREKDSQRRLPGWNFCTFFVLKEGLARGFENVGLVEDALVGYDELSVGLDTVIRDEASVGTTSFLPFTDDIKRRFDKVKSAIMKESGSDTAEEEESIDLQSSGQAADTEDYEIPLHATKKRYRELILSNDVSVFDFRCYLFARQLSLLLRLANATSSQEELLAKLKEQRESSLQGVAARNPPSKPTEDVENLATLGEVCRRSMNFVASISSILREDLLASRKANRTAEDPKDDDPVTTQIIENIVISFSFAITQQILAQTSTKSLPIPPSTLAPPSSQIGLDGQEPKAAIPEPKTMMHPARTTSLYLRSSAAREPPSPGLFPGMRRASLPDEKAPSSSFLKPGLENLAAHRAELYLLSRNLLERVGKERGWSVGWTEVEHLQENTADMEEVNLDEEHSAPGGESTTRRVPQSLHGIDNKLLRTGLDNQEDFYRLYETLTDKALRHYTVASHTESVQTRMADLAILKYHLKDYAAAASYFYRMTTFYSEGGWTQIEVSMLKMYARCLKELQRKEDYVRVLLRLLAKAAETEKERLNHKSALKLSSISSISQEPEEAEYYLKELLELTKELQHEVQVPLQSFFGRVEVDDAPRYFEDRDSVSLQLRLQYLLSEDLNVDKARVCLKAVTGEGREIWLESDGAFLCKNGFVKIQVQTNTIIPGAYFVSNVTLQASDIILQYSHEEKAGMPFIKGDLFFKSSRLLIYHRTEALDVQLFASRYLHLDRNRSLEVEISSGWNDVISGELLVRPATAGLRLQTSEVSILNGTLDVAKKTEPGVIKFGALQSDSRVKLRMPFNLEHDVQEISMKLEMSYTTEKGTFFYSTTSIISIALPLGVNVQDVFKHKALFSRFTISSSTDRPLRLLSSTLEKSDVFEAESGIDIEKPIMVFPRQPANMLYKITRSLPKASFPPSPTTKKHLSLVLHYICLDEEIDQAVTQSLTQAFDNTPLYHYARLVLPTVLDQFRSNLTPYDLEKTGVLNEVSTSILRSVRWQDYFAGLGRSPDQEQDIATLLAQKLQQWQKDSPAISLLPVSLDPEAVAKSRSIVIPVDVPSVSVVHTADLKILAKSSVVANTAVAAINQPVPVALHLKWTTTWNTDSIVTDRRPSRIDNTGLTQPEQMEFVYEVSAASDTWLIGGRRRGHFKVASSSQSQTTKQTFPIVLIPLREGFLPFPTVEIHYVAPPKSVVRSSTGPPGTSGTDAATTEPKYIVTSETDFKNVGETIRVVSDARKTTVSLDASGPQGGAWLLESERRGGGYVIG</sequence>
<keyword evidence="2" id="KW-0813">Transport</keyword>
<dbReference type="Pfam" id="PF23036">
    <property type="entry name" value="TRAPPC10_1st"/>
    <property type="match status" value="1"/>
</dbReference>
<feature type="compositionally biased region" description="Basic and acidic residues" evidence="4">
    <location>
        <begin position="109"/>
        <end position="119"/>
    </location>
</feature>
<name>A0A3D8QR06_9HELO</name>
<evidence type="ECO:0000256" key="1">
    <source>
        <dbReference type="ARBA" id="ARBA00004555"/>
    </source>
</evidence>
<dbReference type="Pfam" id="PF24965">
    <property type="entry name" value="TRS130_4HB"/>
    <property type="match status" value="1"/>
</dbReference>
<evidence type="ECO:0000259" key="8">
    <source>
        <dbReference type="Pfam" id="PF24967"/>
    </source>
</evidence>
<dbReference type="GO" id="GO:0006891">
    <property type="term" value="P:intra-Golgi vesicle-mediated transport"/>
    <property type="evidence" value="ECO:0007669"/>
    <property type="project" value="TreeGrafter"/>
</dbReference>
<evidence type="ECO:0000256" key="3">
    <source>
        <dbReference type="ARBA" id="ARBA00023034"/>
    </source>
</evidence>
<dbReference type="Pfam" id="PF23274">
    <property type="entry name" value="DUF7077"/>
    <property type="match status" value="1"/>
</dbReference>
<dbReference type="Pfam" id="PF12584">
    <property type="entry name" value="TRAPPC10"/>
    <property type="match status" value="1"/>
</dbReference>
<evidence type="ECO:0000259" key="5">
    <source>
        <dbReference type="Pfam" id="PF12584"/>
    </source>
</evidence>
<keyword evidence="10" id="KW-1185">Reference proteome</keyword>
<dbReference type="GO" id="GO:0034498">
    <property type="term" value="P:early endosome to Golgi transport"/>
    <property type="evidence" value="ECO:0007669"/>
    <property type="project" value="TreeGrafter"/>
</dbReference>